<proteinExistence type="inferred from homology"/>
<gene>
    <name evidence="7" type="ORF">GGR17_002154</name>
</gene>
<comment type="caution">
    <text evidence="7">The sequence shown here is derived from an EMBL/GenBank/DDBJ whole genome shotgun (WGS) entry which is preliminary data.</text>
</comment>
<dbReference type="CDD" id="cd07377">
    <property type="entry name" value="WHTH_GntR"/>
    <property type="match status" value="1"/>
</dbReference>
<dbReference type="InterPro" id="IPR004839">
    <property type="entry name" value="Aminotransferase_I/II_large"/>
</dbReference>
<dbReference type="Pfam" id="PF00155">
    <property type="entry name" value="Aminotran_1_2"/>
    <property type="match status" value="1"/>
</dbReference>
<dbReference type="SUPFAM" id="SSF53383">
    <property type="entry name" value="PLP-dependent transferases"/>
    <property type="match status" value="1"/>
</dbReference>
<accession>A0A840CAC6</accession>
<dbReference type="Gene3D" id="3.40.640.10">
    <property type="entry name" value="Type I PLP-dependent aspartate aminotransferase-like (Major domain)"/>
    <property type="match status" value="1"/>
</dbReference>
<evidence type="ECO:0000256" key="5">
    <source>
        <dbReference type="ARBA" id="ARBA00023163"/>
    </source>
</evidence>
<evidence type="ECO:0000256" key="4">
    <source>
        <dbReference type="ARBA" id="ARBA00023125"/>
    </source>
</evidence>
<dbReference type="Pfam" id="PF00392">
    <property type="entry name" value="GntR"/>
    <property type="match status" value="1"/>
</dbReference>
<reference evidence="7" key="1">
    <citation type="submission" date="2020-08" db="EMBL/GenBank/DDBJ databases">
        <title>Genomic Encyclopedia of Type Strains, Phase IV (KMG-IV): sequencing the most valuable type-strain genomes for metagenomic binning, comparative biology and taxonomic classification.</title>
        <authorList>
            <person name="Goeker M."/>
        </authorList>
    </citation>
    <scope>NUCLEOTIDE SEQUENCE [LARGE SCALE GENOMIC DNA]</scope>
    <source>
        <strain evidence="7">DSM 105040</strain>
    </source>
</reference>
<feature type="domain" description="HTH gntR-type" evidence="6">
    <location>
        <begin position="13"/>
        <end position="81"/>
    </location>
</feature>
<dbReference type="AlphaFoldDB" id="A0A840CAC6"/>
<evidence type="ECO:0000313" key="8">
    <source>
        <dbReference type="Proteomes" id="UP000585681"/>
    </source>
</evidence>
<dbReference type="PANTHER" id="PTHR46577:SF1">
    <property type="entry name" value="HTH-TYPE TRANSCRIPTIONAL REGULATORY PROTEIN GABR"/>
    <property type="match status" value="1"/>
</dbReference>
<dbReference type="RefSeq" id="WP_207642702.1">
    <property type="nucleotide sequence ID" value="NZ_JACIEQ010000002.1"/>
</dbReference>
<evidence type="ECO:0000256" key="1">
    <source>
        <dbReference type="ARBA" id="ARBA00005384"/>
    </source>
</evidence>
<dbReference type="InterPro" id="IPR000524">
    <property type="entry name" value="Tscrpt_reg_HTH_GntR"/>
</dbReference>
<dbReference type="GO" id="GO:0030170">
    <property type="term" value="F:pyridoxal phosphate binding"/>
    <property type="evidence" value="ECO:0007669"/>
    <property type="project" value="InterPro"/>
</dbReference>
<organism evidence="7 8">
    <name type="scientific">Actibacterium naphthalenivorans</name>
    <dbReference type="NCBI Taxonomy" id="1614693"/>
    <lineage>
        <taxon>Bacteria</taxon>
        <taxon>Pseudomonadati</taxon>
        <taxon>Pseudomonadota</taxon>
        <taxon>Alphaproteobacteria</taxon>
        <taxon>Rhodobacterales</taxon>
        <taxon>Roseobacteraceae</taxon>
        <taxon>Actibacterium</taxon>
    </lineage>
</organism>
<dbReference type="InterPro" id="IPR015421">
    <property type="entry name" value="PyrdxlP-dep_Trfase_major"/>
</dbReference>
<sequence>MTIWPPRPGTLKRPAYRYLAQAIVSAIETGALRPGDRLPTHRELAYQLGLSVQTVSRAYEELIRIQMIVGEVGRGTFVSTAAREAAPPYQRVTPEQKVIDCSMLTPIVTELHTRKMSETLGGMASALPDAVLQSFRPQPAHSSHVQTALTWLQRCGVRTASDCVIMTNGSTSAMTVALTSVTTAGDLVATEAMGHHTLPTLARTLGLRLAALPMDHEGILPEALDNLCSATQVKALYTMPAGLNALACTMGNERRDAICAVARHHGLMIVENDAWGPLEPHRPAPLAMRAPERTLYFTGLSKCLLPGLRVGYLVVPPRLAEAANNRHLATSWMATALMGEIGARWIAEGTAEELLHWQRRALARRNQFAADRLGPIRHRAAPRGLHIWIPLSEPGHEAAVVARLRERGLAVAPGNPFALDDASYHPGIRFCVGNRSEKAFETGIDIVATLLSGPAEQGKAPDRIYETD</sequence>
<comment type="similarity">
    <text evidence="1">In the C-terminal section; belongs to the class-I pyridoxal-phosphate-dependent aminotransferase family.</text>
</comment>
<keyword evidence="3" id="KW-0805">Transcription regulation</keyword>
<evidence type="ECO:0000313" key="7">
    <source>
        <dbReference type="EMBL" id="MBB4022345.1"/>
    </source>
</evidence>
<dbReference type="InterPro" id="IPR036390">
    <property type="entry name" value="WH_DNA-bd_sf"/>
</dbReference>
<dbReference type="InterPro" id="IPR015424">
    <property type="entry name" value="PyrdxlP-dep_Trfase"/>
</dbReference>
<dbReference type="CDD" id="cd00609">
    <property type="entry name" value="AAT_like"/>
    <property type="match status" value="1"/>
</dbReference>
<dbReference type="SUPFAM" id="SSF46785">
    <property type="entry name" value="Winged helix' DNA-binding domain"/>
    <property type="match status" value="1"/>
</dbReference>
<dbReference type="Proteomes" id="UP000585681">
    <property type="component" value="Unassembled WGS sequence"/>
</dbReference>
<dbReference type="Gene3D" id="1.10.10.10">
    <property type="entry name" value="Winged helix-like DNA-binding domain superfamily/Winged helix DNA-binding domain"/>
    <property type="match status" value="1"/>
</dbReference>
<name>A0A840CAC6_9RHOB</name>
<dbReference type="InterPro" id="IPR036388">
    <property type="entry name" value="WH-like_DNA-bd_sf"/>
</dbReference>
<dbReference type="InterPro" id="IPR051446">
    <property type="entry name" value="HTH_trans_reg/aminotransferase"/>
</dbReference>
<keyword evidence="2" id="KW-0663">Pyridoxal phosphate</keyword>
<evidence type="ECO:0000259" key="6">
    <source>
        <dbReference type="PROSITE" id="PS50949"/>
    </source>
</evidence>
<keyword evidence="8" id="KW-1185">Reference proteome</keyword>
<protein>
    <submittedName>
        <fullName evidence="7">DNA-binding transcriptional MocR family regulator</fullName>
    </submittedName>
</protein>
<dbReference type="EMBL" id="JACIEQ010000002">
    <property type="protein sequence ID" value="MBB4022345.1"/>
    <property type="molecule type" value="Genomic_DNA"/>
</dbReference>
<keyword evidence="5" id="KW-0804">Transcription</keyword>
<dbReference type="SMART" id="SM00345">
    <property type="entry name" value="HTH_GNTR"/>
    <property type="match status" value="1"/>
</dbReference>
<evidence type="ECO:0000256" key="3">
    <source>
        <dbReference type="ARBA" id="ARBA00023015"/>
    </source>
</evidence>
<keyword evidence="4 7" id="KW-0238">DNA-binding</keyword>
<dbReference type="GO" id="GO:0003700">
    <property type="term" value="F:DNA-binding transcription factor activity"/>
    <property type="evidence" value="ECO:0007669"/>
    <property type="project" value="InterPro"/>
</dbReference>
<dbReference type="GO" id="GO:0003677">
    <property type="term" value="F:DNA binding"/>
    <property type="evidence" value="ECO:0007669"/>
    <property type="project" value="UniProtKB-KW"/>
</dbReference>
<dbReference type="PROSITE" id="PS50949">
    <property type="entry name" value="HTH_GNTR"/>
    <property type="match status" value="1"/>
</dbReference>
<evidence type="ECO:0000256" key="2">
    <source>
        <dbReference type="ARBA" id="ARBA00022898"/>
    </source>
</evidence>
<dbReference type="PANTHER" id="PTHR46577">
    <property type="entry name" value="HTH-TYPE TRANSCRIPTIONAL REGULATORY PROTEIN GABR"/>
    <property type="match status" value="1"/>
</dbReference>